<comment type="caution">
    <text evidence="5">The sequence shown here is derived from an EMBL/GenBank/DDBJ whole genome shotgun (WGS) entry which is preliminary data.</text>
</comment>
<dbReference type="InterPro" id="IPR000731">
    <property type="entry name" value="SSD"/>
</dbReference>
<evidence type="ECO:0000313" key="6">
    <source>
        <dbReference type="Proteomes" id="UP001497623"/>
    </source>
</evidence>
<dbReference type="InterPro" id="IPR051697">
    <property type="entry name" value="Patched_domain-protein"/>
</dbReference>
<dbReference type="PANTHER" id="PTHR10796:SF130">
    <property type="entry name" value="PATCHED DOMAIN-CONTAINING PROTEIN 3-LIKE PROTEIN"/>
    <property type="match status" value="1"/>
</dbReference>
<feature type="transmembrane region" description="Helical" evidence="3">
    <location>
        <begin position="472"/>
        <end position="495"/>
    </location>
</feature>
<protein>
    <recommendedName>
        <fullName evidence="4">SSD domain-containing protein</fullName>
    </recommendedName>
</protein>
<feature type="transmembrane region" description="Helical" evidence="3">
    <location>
        <begin position="441"/>
        <end position="460"/>
    </location>
</feature>
<feature type="non-terminal residue" evidence="5">
    <location>
        <position position="1001"/>
    </location>
</feature>
<dbReference type="Pfam" id="PF12349">
    <property type="entry name" value="Sterol-sensing"/>
    <property type="match status" value="1"/>
</dbReference>
<dbReference type="EMBL" id="CAXKWB010003363">
    <property type="protein sequence ID" value="CAL4069038.1"/>
    <property type="molecule type" value="Genomic_DNA"/>
</dbReference>
<dbReference type="Gene3D" id="1.20.1640.10">
    <property type="entry name" value="Multidrug efflux transporter AcrB transmembrane domain"/>
    <property type="match status" value="2"/>
</dbReference>
<dbReference type="Proteomes" id="UP001497623">
    <property type="component" value="Unassembled WGS sequence"/>
</dbReference>
<accession>A0AAV2Q6H3</accession>
<dbReference type="PROSITE" id="PS50156">
    <property type="entry name" value="SSD"/>
    <property type="match status" value="1"/>
</dbReference>
<evidence type="ECO:0000256" key="3">
    <source>
        <dbReference type="SAM" id="Phobius"/>
    </source>
</evidence>
<evidence type="ECO:0000256" key="2">
    <source>
        <dbReference type="SAM" id="MobiDB-lite"/>
    </source>
</evidence>
<evidence type="ECO:0000259" key="4">
    <source>
        <dbReference type="PROSITE" id="PS50156"/>
    </source>
</evidence>
<keyword evidence="3" id="KW-0812">Transmembrane</keyword>
<feature type="transmembrane region" description="Helical" evidence="3">
    <location>
        <begin position="546"/>
        <end position="566"/>
    </location>
</feature>
<dbReference type="PANTHER" id="PTHR10796">
    <property type="entry name" value="PATCHED-RELATED"/>
    <property type="match status" value="1"/>
</dbReference>
<keyword evidence="6" id="KW-1185">Reference proteome</keyword>
<reference evidence="5 6" key="1">
    <citation type="submission" date="2024-05" db="EMBL/GenBank/DDBJ databases">
        <authorList>
            <person name="Wallberg A."/>
        </authorList>
    </citation>
    <scope>NUCLEOTIDE SEQUENCE [LARGE SCALE GENOMIC DNA]</scope>
</reference>
<keyword evidence="3" id="KW-1133">Transmembrane helix</keyword>
<dbReference type="GO" id="GO:0016020">
    <property type="term" value="C:membrane"/>
    <property type="evidence" value="ECO:0007669"/>
    <property type="project" value="TreeGrafter"/>
</dbReference>
<keyword evidence="3" id="KW-0472">Membrane</keyword>
<dbReference type="SUPFAM" id="SSF82866">
    <property type="entry name" value="Multidrug efflux transporter AcrB transmembrane domain"/>
    <property type="match status" value="2"/>
</dbReference>
<feature type="domain" description="SSD" evidence="4">
    <location>
        <begin position="335"/>
        <end position="495"/>
    </location>
</feature>
<feature type="transmembrane region" description="Helical" evidence="3">
    <location>
        <begin position="336"/>
        <end position="354"/>
    </location>
</feature>
<proteinExistence type="inferred from homology"/>
<sequence length="1001" mass="113604">MSVKEMTPSSKLTAELNFTYPMKIPEKFFIFVTPILWHPGNVAAACLFADFVCCGLSETTYRTWERPDTFWQEWDSDYAVTIQWQRENFPDDERMELALFEADNILTPEYIRQISRIRHAIREFNITDRWGRERNQSSMCASIPALGGKDGEKIAKLRRSMFGNKDPEHSQWSLAFPLDVYCMFYNLMPTQCFEVSILDIWGYDETIINQLTQEQILNDINTATKSLVFDFPMNYTKFLGGVSRNSTGHVVGAKVTMYQWFMKVNRTDLDVSVDIMHDEKSTGMEDGQADKALLDWESEWINVLESLQGNIPGFGIFYSAVRSYGEVSGSTILGDVWYLIIGDFIFIFYVQVVMGKFNLVESRGFLSCMGILSTVLACSASFGLCQVVGIMYGPVHSILPLIMLGLGVDDMFVIMQSMRNLPPEDADLPLPQRMGSAMRHAGVAITVTSLTDFAAFAIGASTVLPALRSFCIYSAVGILFLYMMQSTFFVAWFTLDQKRILDHRNGSFPCIKHRNWTPNECSQRDLQQMFFDKIYSKFIVKDPVRVCVILATIAMTAVSIWGVWSLRIEFNLVWFIPQSSYLFQFLTRALNYFPEAGEMGTVYFGNLSYAEELPKLGRLTDNLNANPYVLGVDSWYDHLHAYTYQDTGIDIKGKELKEDFFNNIMGKFLFSEIGSRFKVFFHFAEPLICGEPISKILSSSIEYQHKRLDESADQQRAMDDIKQLVRDEEFSAFAAPLAMMYSSYETDRIIGVELYRNLGLAMLAVLIMTMLLIANVITSFYVLICVTLTVVNVMALMAWWGLTIDIVSCINIVLCIGLCVDYSAHIGLHFMTVQGTRKERVSRTVREIGPPVFNGALSTVLAFIVLARSDSHVFVSFFKIFFGVFIYGVYHGLVFLPVLLSYIGPNAYSFKSHPTKIDAPPADILLDLPQGYERRNSIVDIKADDHIEERRIFRIERDHVSSSESSSSNNSLHNRSSQSSSSGGRSSLQFVDDTDCDEITL</sequence>
<feature type="transmembrane region" description="Helical" evidence="3">
    <location>
        <begin position="780"/>
        <end position="802"/>
    </location>
</feature>
<evidence type="ECO:0000313" key="5">
    <source>
        <dbReference type="EMBL" id="CAL4069038.1"/>
    </source>
</evidence>
<feature type="transmembrane region" description="Helical" evidence="3">
    <location>
        <begin position="848"/>
        <end position="868"/>
    </location>
</feature>
<feature type="transmembrane region" description="Helical" evidence="3">
    <location>
        <begin position="754"/>
        <end position="774"/>
    </location>
</feature>
<evidence type="ECO:0000256" key="1">
    <source>
        <dbReference type="ARBA" id="ARBA00005585"/>
    </source>
</evidence>
<organism evidence="5 6">
    <name type="scientific">Meganyctiphanes norvegica</name>
    <name type="common">Northern krill</name>
    <name type="synonym">Thysanopoda norvegica</name>
    <dbReference type="NCBI Taxonomy" id="48144"/>
    <lineage>
        <taxon>Eukaryota</taxon>
        <taxon>Metazoa</taxon>
        <taxon>Ecdysozoa</taxon>
        <taxon>Arthropoda</taxon>
        <taxon>Crustacea</taxon>
        <taxon>Multicrustacea</taxon>
        <taxon>Malacostraca</taxon>
        <taxon>Eumalacostraca</taxon>
        <taxon>Eucarida</taxon>
        <taxon>Euphausiacea</taxon>
        <taxon>Euphausiidae</taxon>
        <taxon>Meganyctiphanes</taxon>
    </lineage>
</organism>
<feature type="region of interest" description="Disordered" evidence="2">
    <location>
        <begin position="961"/>
        <end position="1001"/>
    </location>
</feature>
<name>A0AAV2Q6H3_MEGNR</name>
<dbReference type="InterPro" id="IPR053958">
    <property type="entry name" value="HMGCR/SNAP/NPC1-like_SSD"/>
</dbReference>
<gene>
    <name evidence="5" type="ORF">MNOR_LOCUS7573</name>
</gene>
<feature type="compositionally biased region" description="Acidic residues" evidence="2">
    <location>
        <begin position="992"/>
        <end position="1001"/>
    </location>
</feature>
<feature type="transmembrane region" description="Helical" evidence="3">
    <location>
        <begin position="809"/>
        <end position="828"/>
    </location>
</feature>
<feature type="transmembrane region" description="Helical" evidence="3">
    <location>
        <begin position="880"/>
        <end position="903"/>
    </location>
</feature>
<comment type="similarity">
    <text evidence="1">Belongs to the patched family.</text>
</comment>
<feature type="transmembrane region" description="Helical" evidence="3">
    <location>
        <begin position="366"/>
        <end position="392"/>
    </location>
</feature>
<dbReference type="AlphaFoldDB" id="A0AAV2Q6H3"/>
<feature type="compositionally biased region" description="Low complexity" evidence="2">
    <location>
        <begin position="962"/>
        <end position="989"/>
    </location>
</feature>